<dbReference type="Pfam" id="PF25095">
    <property type="entry name" value="C2H2-zf_KIN17"/>
    <property type="match status" value="1"/>
</dbReference>
<dbReference type="SMART" id="SM01253">
    <property type="entry name" value="Kin17_mid"/>
    <property type="match status" value="1"/>
</dbReference>
<dbReference type="Gene3D" id="3.30.160.60">
    <property type="entry name" value="Classic Zinc Finger"/>
    <property type="match status" value="1"/>
</dbReference>
<dbReference type="SUPFAM" id="SSF57667">
    <property type="entry name" value="beta-beta-alpha zinc fingers"/>
    <property type="match status" value="1"/>
</dbReference>
<keyword evidence="3" id="KW-0863">Zinc-finger</keyword>
<dbReference type="InterPro" id="IPR038254">
    <property type="entry name" value="KIN17_WH-like_sf"/>
</dbReference>
<dbReference type="GO" id="GO:0005634">
    <property type="term" value="C:nucleus"/>
    <property type="evidence" value="ECO:0007669"/>
    <property type="project" value="TreeGrafter"/>
</dbReference>
<accession>A0AAD9I310</accession>
<evidence type="ECO:0000256" key="5">
    <source>
        <dbReference type="SAM" id="MobiDB-lite"/>
    </source>
</evidence>
<feature type="region of interest" description="Disordered" evidence="5">
    <location>
        <begin position="270"/>
        <end position="291"/>
    </location>
</feature>
<dbReference type="AlphaFoldDB" id="A0AAD9I310"/>
<dbReference type="GO" id="GO:0006260">
    <property type="term" value="P:DNA replication"/>
    <property type="evidence" value="ECO:0007669"/>
    <property type="project" value="TreeGrafter"/>
</dbReference>
<dbReference type="Gene3D" id="1.10.10.2030">
    <property type="entry name" value="DNA/RNA-binding protein Kin17, conserved domain"/>
    <property type="match status" value="1"/>
</dbReference>
<feature type="compositionally biased region" description="Basic and acidic residues" evidence="5">
    <location>
        <begin position="270"/>
        <end position="281"/>
    </location>
</feature>
<dbReference type="GO" id="GO:0006974">
    <property type="term" value="P:DNA damage response"/>
    <property type="evidence" value="ECO:0007669"/>
    <property type="project" value="TreeGrafter"/>
</dbReference>
<dbReference type="InterPro" id="IPR056767">
    <property type="entry name" value="C2H2-Znf_KIN17"/>
</dbReference>
<evidence type="ECO:0000256" key="2">
    <source>
        <dbReference type="ARBA" id="ARBA00022723"/>
    </source>
</evidence>
<dbReference type="Pfam" id="PF10357">
    <property type="entry name" value="WH_KIN17"/>
    <property type="match status" value="1"/>
</dbReference>
<evidence type="ECO:0000256" key="3">
    <source>
        <dbReference type="ARBA" id="ARBA00022771"/>
    </source>
</evidence>
<organism evidence="7 8">
    <name type="scientific">Phyllachora maydis</name>
    <dbReference type="NCBI Taxonomy" id="1825666"/>
    <lineage>
        <taxon>Eukaryota</taxon>
        <taxon>Fungi</taxon>
        <taxon>Dikarya</taxon>
        <taxon>Ascomycota</taxon>
        <taxon>Pezizomycotina</taxon>
        <taxon>Sordariomycetes</taxon>
        <taxon>Sordariomycetidae</taxon>
        <taxon>Phyllachorales</taxon>
        <taxon>Phyllachoraceae</taxon>
        <taxon>Phyllachora</taxon>
    </lineage>
</organism>
<keyword evidence="2" id="KW-0479">Metal-binding</keyword>
<evidence type="ECO:0000256" key="4">
    <source>
        <dbReference type="ARBA" id="ARBA00022833"/>
    </source>
</evidence>
<dbReference type="GO" id="GO:0003690">
    <property type="term" value="F:double-stranded DNA binding"/>
    <property type="evidence" value="ECO:0007669"/>
    <property type="project" value="TreeGrafter"/>
</dbReference>
<dbReference type="Proteomes" id="UP001217918">
    <property type="component" value="Unassembled WGS sequence"/>
</dbReference>
<dbReference type="GO" id="GO:0008270">
    <property type="term" value="F:zinc ion binding"/>
    <property type="evidence" value="ECO:0007669"/>
    <property type="project" value="UniProtKB-KW"/>
</dbReference>
<evidence type="ECO:0000256" key="1">
    <source>
        <dbReference type="ARBA" id="ARBA00008517"/>
    </source>
</evidence>
<evidence type="ECO:0000313" key="7">
    <source>
        <dbReference type="EMBL" id="KAK2069605.1"/>
    </source>
</evidence>
<dbReference type="PANTHER" id="PTHR12805:SF0">
    <property type="entry name" value="DNA_RNA-BINDING PROTEIN KIN17"/>
    <property type="match status" value="1"/>
</dbReference>
<dbReference type="PROSITE" id="PS00028">
    <property type="entry name" value="ZINC_FINGER_C2H2_1"/>
    <property type="match status" value="1"/>
</dbReference>
<comment type="caution">
    <text evidence="7">The sequence shown here is derived from an EMBL/GenBank/DDBJ whole genome shotgun (WGS) entry which is preliminary data.</text>
</comment>
<sequence>MGKAEVGSAKHLSNQMKQKGLTRLRWYCQLCNKPCRDENAFKMHSQSPSHTRKALEAGSQFKETQEDFSKDFLRNFVSLLKTSHGEKEIQINRFYQEVIAERHHTHLNATKWHSLTDFAKHLGREGICRVTEKEDDGLFVAWIDDSPEATRRRETLRRKELQDKGDEEREHMLLQAQIERAQKDAKARGAAGDEEDDDAETRALRRQEGEKITDEEQPAETTQGAKPVSLKFGVKPQPKNIFKNAFSGAPKKVMAAPPKKMSEAERIMKEELEKRRAREARGGPPNKRQRL</sequence>
<keyword evidence="4" id="KW-0862">Zinc</keyword>
<protein>
    <recommendedName>
        <fullName evidence="6">C2H2-type domain-containing protein</fullName>
    </recommendedName>
</protein>
<dbReference type="PANTHER" id="PTHR12805">
    <property type="entry name" value="KIN17 KIN, ANTIGENIC DETERMINANT OF RECA PROTEIN HOMOLOG"/>
    <property type="match status" value="1"/>
</dbReference>
<dbReference type="InterPro" id="IPR013087">
    <property type="entry name" value="Znf_C2H2_type"/>
</dbReference>
<feature type="domain" description="C2H2-type" evidence="6">
    <location>
        <begin position="28"/>
        <end position="50"/>
    </location>
</feature>
<comment type="similarity">
    <text evidence="1">Belongs to the KIN17 family.</text>
</comment>
<name>A0AAD9I310_9PEZI</name>
<dbReference type="InterPro" id="IPR037321">
    <property type="entry name" value="KIN17-like"/>
</dbReference>
<reference evidence="7" key="1">
    <citation type="journal article" date="2023" name="Mol. Plant Microbe Interact.">
        <title>Elucidating the Obligate Nature and Biological Capacity of an Invasive Fungal Corn Pathogen.</title>
        <authorList>
            <person name="MacCready J.S."/>
            <person name="Roggenkamp E.M."/>
            <person name="Gdanetz K."/>
            <person name="Chilvers M.I."/>
        </authorList>
    </citation>
    <scope>NUCLEOTIDE SEQUENCE</scope>
    <source>
        <strain evidence="7">PM02</strain>
    </source>
</reference>
<gene>
    <name evidence="7" type="ORF">P8C59_004167</name>
</gene>
<dbReference type="InterPro" id="IPR036236">
    <property type="entry name" value="Znf_C2H2_sf"/>
</dbReference>
<dbReference type="EMBL" id="JAQQPM010000003">
    <property type="protein sequence ID" value="KAK2069605.1"/>
    <property type="molecule type" value="Genomic_DNA"/>
</dbReference>
<proteinExistence type="inferred from homology"/>
<evidence type="ECO:0000259" key="6">
    <source>
        <dbReference type="PROSITE" id="PS00028"/>
    </source>
</evidence>
<dbReference type="InterPro" id="IPR019447">
    <property type="entry name" value="DNA/RNA-bd_Kin17_WH-like_dom"/>
</dbReference>
<evidence type="ECO:0000313" key="8">
    <source>
        <dbReference type="Proteomes" id="UP001217918"/>
    </source>
</evidence>
<feature type="region of interest" description="Disordered" evidence="5">
    <location>
        <begin position="180"/>
        <end position="246"/>
    </location>
</feature>
<dbReference type="FunFam" id="1.10.10.2030:FF:000001">
    <property type="entry name" value="DNA/RNA-binding protein KIN17, putative"/>
    <property type="match status" value="1"/>
</dbReference>
<feature type="compositionally biased region" description="Basic and acidic residues" evidence="5">
    <location>
        <begin position="200"/>
        <end position="214"/>
    </location>
</feature>
<keyword evidence="8" id="KW-1185">Reference proteome</keyword>